<dbReference type="InterPro" id="IPR032379">
    <property type="entry name" value="DUF4874"/>
</dbReference>
<protein>
    <submittedName>
        <fullName evidence="4">DUF4832 domain-containing protein</fullName>
    </submittedName>
</protein>
<name>A0A9X1NDL9_9ACTN</name>
<evidence type="ECO:0000313" key="4">
    <source>
        <dbReference type="EMBL" id="MCD5313217.1"/>
    </source>
</evidence>
<proteinExistence type="predicted"/>
<comment type="caution">
    <text evidence="4">The sequence shown here is derived from an EMBL/GenBank/DDBJ whole genome shotgun (WGS) entry which is preliminary data.</text>
</comment>
<evidence type="ECO:0000256" key="1">
    <source>
        <dbReference type="SAM" id="SignalP"/>
    </source>
</evidence>
<dbReference type="Pfam" id="PF16116">
    <property type="entry name" value="DUF4832"/>
    <property type="match status" value="1"/>
</dbReference>
<evidence type="ECO:0000313" key="5">
    <source>
        <dbReference type="Proteomes" id="UP001138997"/>
    </source>
</evidence>
<keyword evidence="5" id="KW-1185">Reference proteome</keyword>
<organism evidence="4 5">
    <name type="scientific">Kineosporia babensis</name>
    <dbReference type="NCBI Taxonomy" id="499548"/>
    <lineage>
        <taxon>Bacteria</taxon>
        <taxon>Bacillati</taxon>
        <taxon>Actinomycetota</taxon>
        <taxon>Actinomycetes</taxon>
        <taxon>Kineosporiales</taxon>
        <taxon>Kineosporiaceae</taxon>
        <taxon>Kineosporia</taxon>
    </lineage>
</organism>
<dbReference type="RefSeq" id="WP_231444190.1">
    <property type="nucleotide sequence ID" value="NZ_JAJOMB010000010.1"/>
</dbReference>
<dbReference type="EMBL" id="JAJOMB010000010">
    <property type="protein sequence ID" value="MCD5313217.1"/>
    <property type="molecule type" value="Genomic_DNA"/>
</dbReference>
<accession>A0A9X1NDL9</accession>
<dbReference type="InterPro" id="IPR032267">
    <property type="entry name" value="DUF4832"/>
</dbReference>
<gene>
    <name evidence="4" type="ORF">LR394_20120</name>
</gene>
<evidence type="ECO:0000259" key="3">
    <source>
        <dbReference type="Pfam" id="PF16173"/>
    </source>
</evidence>
<keyword evidence="1" id="KW-0732">Signal</keyword>
<evidence type="ECO:0000259" key="2">
    <source>
        <dbReference type="Pfam" id="PF16116"/>
    </source>
</evidence>
<reference evidence="4" key="1">
    <citation type="submission" date="2021-11" db="EMBL/GenBank/DDBJ databases">
        <title>Streptomyces corallinus and Kineosporia corallina sp. nov., two new coral-derived marine actinobacteria.</title>
        <authorList>
            <person name="Buangrab K."/>
            <person name="Sutthacheep M."/>
            <person name="Yeemin T."/>
            <person name="Harunari E."/>
            <person name="Igarashi Y."/>
            <person name="Sripreechasak P."/>
            <person name="Kanchanasin P."/>
            <person name="Tanasupawat S."/>
            <person name="Phongsopitanun W."/>
        </authorList>
    </citation>
    <scope>NUCLEOTIDE SEQUENCE</scope>
    <source>
        <strain evidence="4">JCM 31032</strain>
    </source>
</reference>
<sequence length="468" mass="50980">MRNTRRIIAGATAGLILCAGAAVSARAGEPATVTYPASTQNIANPERGFYKHTETHYRADGSGYTPLSAQTLAGYREQGVTQVLRVFYLEKFASEPTLDQEYLDLVKADLDTAREAGVSVITRFAYAQGGDFPYSPPYGDAPLETVLAHIEQLEPVFHEYADVIPLVQQGFIGLWGEGYYTDHFAADPANPGVVTEADWRKRNAVVAALLAAVPDERMVAARTMFSKQQFTGTSQPLEEPFDGSDAARIGHHNDCFLASPDDFGTFLSNPLSLDQEYLEAETRYLPMGGETCAVNAPRSEWASASAEMARYHYSYLNRDYNTDVLDSWGADGLAETQRRLGYRFVATESTVTAKDDGSTQIWVGVRNDGWAAPYAERQARLVLTNGSTSHTVEFESDADVRTWAAGESVELTATVDGLPAGEYQVHLAIPAAQEAVADDPRFAIQLANEGTWDAQTGLNDLGQTVTVE</sequence>
<feature type="domain" description="DUF4874" evidence="3">
    <location>
        <begin position="44"/>
        <end position="224"/>
    </location>
</feature>
<feature type="signal peptide" evidence="1">
    <location>
        <begin position="1"/>
        <end position="27"/>
    </location>
</feature>
<feature type="domain" description="DUF4832" evidence="2">
    <location>
        <begin position="248"/>
        <end position="448"/>
    </location>
</feature>
<dbReference type="AlphaFoldDB" id="A0A9X1NDL9"/>
<feature type="chain" id="PRO_5040896494" evidence="1">
    <location>
        <begin position="28"/>
        <end position="468"/>
    </location>
</feature>
<dbReference type="Pfam" id="PF16173">
    <property type="entry name" value="DUF4874"/>
    <property type="match status" value="1"/>
</dbReference>
<dbReference type="Proteomes" id="UP001138997">
    <property type="component" value="Unassembled WGS sequence"/>
</dbReference>